<feature type="compositionally biased region" description="Polar residues" evidence="1">
    <location>
        <begin position="253"/>
        <end position="265"/>
    </location>
</feature>
<keyword evidence="4" id="KW-1185">Reference proteome</keyword>
<evidence type="ECO:0000256" key="2">
    <source>
        <dbReference type="SAM" id="SignalP"/>
    </source>
</evidence>
<sequence length="361" mass="39818">MNAIMNVAGLVITGWSFASMFSGQDVDPEKQTTVTLLNGNAPNSDGSIPHLALWDENGNRIGQYKGNANGHLDKGSTKTFPINPTQNGGHQANAEYLLLSMEESDAICLSVITVSGNSQQWTWTGDMGYTCGVQWFHSSSRFGGSNKAIRCVWLDKDHSAGIKAEGVSLHMPSFSADDPLVNQYKKNQRRLCQVTNRMTFHRHITSDSLVGFFNPPIQYTENGALKHPNRGIDRKQRGYPDLPRSHGRDWASARNSSSSVHGLKNNQPDRLIVSSLEGQSARELCEHENSLGPDFVHTGEKLFCDMETAKLWPVCGETGEVGCFDVNAREMRNPPAGSEDAKGIGADGNLRAKKYKEYEEW</sequence>
<dbReference type="EMBL" id="JBFXLS010000031">
    <property type="protein sequence ID" value="KAL2826276.1"/>
    <property type="molecule type" value="Genomic_DNA"/>
</dbReference>
<evidence type="ECO:0000313" key="4">
    <source>
        <dbReference type="Proteomes" id="UP001610335"/>
    </source>
</evidence>
<accession>A0ABR4IEV1</accession>
<feature type="region of interest" description="Disordered" evidence="1">
    <location>
        <begin position="228"/>
        <end position="265"/>
    </location>
</feature>
<feature type="signal peptide" evidence="2">
    <location>
        <begin position="1"/>
        <end position="18"/>
    </location>
</feature>
<organism evidence="3 4">
    <name type="scientific">Aspergillus cavernicola</name>
    <dbReference type="NCBI Taxonomy" id="176166"/>
    <lineage>
        <taxon>Eukaryota</taxon>
        <taxon>Fungi</taxon>
        <taxon>Dikarya</taxon>
        <taxon>Ascomycota</taxon>
        <taxon>Pezizomycotina</taxon>
        <taxon>Eurotiomycetes</taxon>
        <taxon>Eurotiomycetidae</taxon>
        <taxon>Eurotiales</taxon>
        <taxon>Aspergillaceae</taxon>
        <taxon>Aspergillus</taxon>
        <taxon>Aspergillus subgen. Nidulantes</taxon>
    </lineage>
</organism>
<protein>
    <submittedName>
        <fullName evidence="3">Uncharacterized protein</fullName>
    </submittedName>
</protein>
<evidence type="ECO:0000256" key="1">
    <source>
        <dbReference type="SAM" id="MobiDB-lite"/>
    </source>
</evidence>
<evidence type="ECO:0000313" key="3">
    <source>
        <dbReference type="EMBL" id="KAL2826276.1"/>
    </source>
</evidence>
<feature type="compositionally biased region" description="Basic and acidic residues" evidence="1">
    <location>
        <begin position="230"/>
        <end position="251"/>
    </location>
</feature>
<dbReference type="Proteomes" id="UP001610335">
    <property type="component" value="Unassembled WGS sequence"/>
</dbReference>
<keyword evidence="2" id="KW-0732">Signal</keyword>
<reference evidence="3 4" key="1">
    <citation type="submission" date="2024-07" db="EMBL/GenBank/DDBJ databases">
        <title>Section-level genome sequencing and comparative genomics of Aspergillus sections Usti and Cavernicolus.</title>
        <authorList>
            <consortium name="Lawrence Berkeley National Laboratory"/>
            <person name="Nybo J.L."/>
            <person name="Vesth T.C."/>
            <person name="Theobald S."/>
            <person name="Frisvad J.C."/>
            <person name="Larsen T.O."/>
            <person name="Kjaerboelling I."/>
            <person name="Rothschild-Mancinelli K."/>
            <person name="Lyhne E.K."/>
            <person name="Kogle M.E."/>
            <person name="Barry K."/>
            <person name="Clum A."/>
            <person name="Na H."/>
            <person name="Ledsgaard L."/>
            <person name="Lin J."/>
            <person name="Lipzen A."/>
            <person name="Kuo A."/>
            <person name="Riley R."/>
            <person name="Mondo S."/>
            <person name="LaButti K."/>
            <person name="Haridas S."/>
            <person name="Pangalinan J."/>
            <person name="Salamov A.A."/>
            <person name="Simmons B.A."/>
            <person name="Magnuson J.K."/>
            <person name="Chen J."/>
            <person name="Drula E."/>
            <person name="Henrissat B."/>
            <person name="Wiebenga A."/>
            <person name="Lubbers R.J."/>
            <person name="Gomes A.C."/>
            <person name="Makela M.R."/>
            <person name="Stajich J."/>
            <person name="Grigoriev I.V."/>
            <person name="Mortensen U.H."/>
            <person name="De vries R.P."/>
            <person name="Baker S.E."/>
            <person name="Andersen M.R."/>
        </authorList>
    </citation>
    <scope>NUCLEOTIDE SEQUENCE [LARGE SCALE GENOMIC DNA]</scope>
    <source>
        <strain evidence="3 4">CBS 600.67</strain>
    </source>
</reference>
<name>A0ABR4IEV1_9EURO</name>
<comment type="caution">
    <text evidence="3">The sequence shown here is derived from an EMBL/GenBank/DDBJ whole genome shotgun (WGS) entry which is preliminary data.</text>
</comment>
<feature type="chain" id="PRO_5047287176" evidence="2">
    <location>
        <begin position="19"/>
        <end position="361"/>
    </location>
</feature>
<proteinExistence type="predicted"/>
<gene>
    <name evidence="3" type="ORF">BDW59DRAFT_161114</name>
</gene>